<dbReference type="PANTHER" id="PTHR30576:SF0">
    <property type="entry name" value="UNDECAPRENYL-PHOSPHATE N-ACETYLGALACTOSAMINYL 1-PHOSPHATE TRANSFERASE-RELATED"/>
    <property type="match status" value="1"/>
</dbReference>
<dbReference type="GO" id="GO:0016780">
    <property type="term" value="F:phosphotransferase activity, for other substituted phosphate groups"/>
    <property type="evidence" value="ECO:0007669"/>
    <property type="project" value="TreeGrafter"/>
</dbReference>
<dbReference type="OrthoDB" id="9808602at2"/>
<dbReference type="Pfam" id="PF13727">
    <property type="entry name" value="CoA_binding_3"/>
    <property type="match status" value="1"/>
</dbReference>
<dbReference type="AlphaFoldDB" id="A0A084TJ69"/>
<feature type="transmembrane region" description="Helical" evidence="7">
    <location>
        <begin position="82"/>
        <end position="102"/>
    </location>
</feature>
<accession>A0A084TJ69</accession>
<comment type="caution">
    <text evidence="9">The sequence shown here is derived from an EMBL/GenBank/DDBJ whole genome shotgun (WGS) entry which is preliminary data.</text>
</comment>
<feature type="transmembrane region" description="Helical" evidence="7">
    <location>
        <begin position="49"/>
        <end position="70"/>
    </location>
</feature>
<name>A0A084TJ69_9FLAO</name>
<gene>
    <name evidence="9" type="ORF">IA57_09895</name>
</gene>
<evidence type="ECO:0000313" key="10">
    <source>
        <dbReference type="Proteomes" id="UP000028521"/>
    </source>
</evidence>
<feature type="domain" description="Bacterial sugar transferase" evidence="8">
    <location>
        <begin position="279"/>
        <end position="460"/>
    </location>
</feature>
<evidence type="ECO:0000256" key="6">
    <source>
        <dbReference type="ARBA" id="ARBA00023136"/>
    </source>
</evidence>
<feature type="transmembrane region" description="Helical" evidence="7">
    <location>
        <begin position="114"/>
        <end position="134"/>
    </location>
</feature>
<keyword evidence="6 7" id="KW-0472">Membrane</keyword>
<dbReference type="PANTHER" id="PTHR30576">
    <property type="entry name" value="COLANIC BIOSYNTHESIS UDP-GLUCOSE LIPID CARRIER TRANSFERASE"/>
    <property type="match status" value="1"/>
</dbReference>
<evidence type="ECO:0000256" key="3">
    <source>
        <dbReference type="ARBA" id="ARBA00022679"/>
    </source>
</evidence>
<evidence type="ECO:0000313" key="9">
    <source>
        <dbReference type="EMBL" id="KFB00755.1"/>
    </source>
</evidence>
<comment type="similarity">
    <text evidence="2">Belongs to the bacterial sugar transferase family.</text>
</comment>
<keyword evidence="4 7" id="KW-0812">Transmembrane</keyword>
<sequence length="465" mass="53886">MANRVKRIHFNISERKVLLRMVDIVAVLGMLFLAGYCFAFDYFKFACENWSWSLVLTLYLSVFGTVFELYDLKQASRIDKVISNIALTTSTVVLFYLLTPYFTPSLPTNRLQLVYFYVAIFLALLLWRLLYLNVISKPRFFKKVLLVGETANIQNIVEALRQADSNYKIIGFINCEASKAEAIKYKGLTEYQPMALHEVIREEQVSEIVVAAYQAEAIIPELYDELIALLEHGFAIKEFTQVYEDMTQRVPVQFVGKDFYKYFPFSRNNRNKFYLFFHRAMDVFIAAVGILVGLGLMPFVLLGNVFGNRGPLFYSQERVGMHGEHFNIVKYRTMVKDAETQGAVWATKGDVRVTPFGRFLRNTRLDEFPQFFNILKGDMSLIGPRPERPSFVKELAEVIPFYKTRHMIKPGLTGWAQVKVRYGASVQDSQTKLQYDLYYIKHRSFMLDIKVLVKTLSTILFFRGQ</sequence>
<evidence type="ECO:0000256" key="5">
    <source>
        <dbReference type="ARBA" id="ARBA00022989"/>
    </source>
</evidence>
<evidence type="ECO:0000256" key="4">
    <source>
        <dbReference type="ARBA" id="ARBA00022692"/>
    </source>
</evidence>
<dbReference type="NCBIfam" id="TIGR03025">
    <property type="entry name" value="EPS_sugtrans"/>
    <property type="match status" value="1"/>
</dbReference>
<evidence type="ECO:0000256" key="7">
    <source>
        <dbReference type="SAM" id="Phobius"/>
    </source>
</evidence>
<dbReference type="Pfam" id="PF02397">
    <property type="entry name" value="Bac_transf"/>
    <property type="match status" value="1"/>
</dbReference>
<feature type="transmembrane region" description="Helical" evidence="7">
    <location>
        <begin position="21"/>
        <end position="43"/>
    </location>
</feature>
<protein>
    <submittedName>
        <fullName evidence="9">Sugar transferase</fullName>
    </submittedName>
</protein>
<dbReference type="EMBL" id="JPFK01000007">
    <property type="protein sequence ID" value="KFB00755.1"/>
    <property type="molecule type" value="Genomic_DNA"/>
</dbReference>
<keyword evidence="3 9" id="KW-0808">Transferase</keyword>
<proteinExistence type="inferred from homology"/>
<keyword evidence="10" id="KW-1185">Reference proteome</keyword>
<comment type="subcellular location">
    <subcellularLocation>
        <location evidence="1">Membrane</location>
        <topology evidence="1">Multi-pass membrane protein</topology>
    </subcellularLocation>
</comment>
<evidence type="ECO:0000259" key="8">
    <source>
        <dbReference type="Pfam" id="PF02397"/>
    </source>
</evidence>
<dbReference type="InterPro" id="IPR003362">
    <property type="entry name" value="Bact_transf"/>
</dbReference>
<reference evidence="9 10" key="1">
    <citation type="journal article" date="2014" name="Genome Announc.">
        <title>Draft Genome Sequence of the Algicidal Bacterium Mangrovimonas yunxiaonensis Strain LY01.</title>
        <authorList>
            <person name="Li Y."/>
            <person name="Zhu H."/>
            <person name="Li C."/>
            <person name="Zhang H."/>
            <person name="Chen Z."/>
            <person name="Zheng W."/>
            <person name="Xu H."/>
            <person name="Zheng T."/>
        </authorList>
    </citation>
    <scope>NUCLEOTIDE SEQUENCE [LARGE SCALE GENOMIC DNA]</scope>
    <source>
        <strain evidence="9 10">LY01</strain>
    </source>
</reference>
<organism evidence="9 10">
    <name type="scientific">Mangrovimonas yunxiaonensis</name>
    <dbReference type="NCBI Taxonomy" id="1197477"/>
    <lineage>
        <taxon>Bacteria</taxon>
        <taxon>Pseudomonadati</taxon>
        <taxon>Bacteroidota</taxon>
        <taxon>Flavobacteriia</taxon>
        <taxon>Flavobacteriales</taxon>
        <taxon>Flavobacteriaceae</taxon>
        <taxon>Mangrovimonas</taxon>
    </lineage>
</organism>
<dbReference type="GO" id="GO:0016020">
    <property type="term" value="C:membrane"/>
    <property type="evidence" value="ECO:0007669"/>
    <property type="project" value="UniProtKB-SubCell"/>
</dbReference>
<dbReference type="Gene3D" id="3.40.50.720">
    <property type="entry name" value="NAD(P)-binding Rossmann-like Domain"/>
    <property type="match status" value="1"/>
</dbReference>
<dbReference type="eggNOG" id="COG2148">
    <property type="taxonomic scope" value="Bacteria"/>
</dbReference>
<feature type="transmembrane region" description="Helical" evidence="7">
    <location>
        <begin position="283"/>
        <end position="306"/>
    </location>
</feature>
<evidence type="ECO:0000256" key="1">
    <source>
        <dbReference type="ARBA" id="ARBA00004141"/>
    </source>
</evidence>
<evidence type="ECO:0000256" key="2">
    <source>
        <dbReference type="ARBA" id="ARBA00006464"/>
    </source>
</evidence>
<dbReference type="Proteomes" id="UP000028521">
    <property type="component" value="Unassembled WGS sequence"/>
</dbReference>
<keyword evidence="5 7" id="KW-1133">Transmembrane helix</keyword>
<reference evidence="10" key="2">
    <citation type="submission" date="2014-07" db="EMBL/GenBank/DDBJ databases">
        <title>Genome sequence of Mangrovimonas yunxiaonensis.</title>
        <authorList>
            <person name="Li Y."/>
            <person name="Zheng T."/>
        </authorList>
    </citation>
    <scope>NUCLEOTIDE SEQUENCE [LARGE SCALE GENOMIC DNA]</scope>
    <source>
        <strain evidence="10">LY01</strain>
    </source>
</reference>
<dbReference type="RefSeq" id="WP_036122516.1">
    <property type="nucleotide sequence ID" value="NZ_BMET01000006.1"/>
</dbReference>
<dbReference type="InterPro" id="IPR017475">
    <property type="entry name" value="EPS_sugar_tfrase"/>
</dbReference>
<dbReference type="STRING" id="1197477.IA57_09895"/>